<name>A0A6A6CUG4_ZASCE</name>
<feature type="region of interest" description="Disordered" evidence="1">
    <location>
        <begin position="38"/>
        <end position="62"/>
    </location>
</feature>
<evidence type="ECO:0000256" key="1">
    <source>
        <dbReference type="SAM" id="MobiDB-lite"/>
    </source>
</evidence>
<accession>A0A6A6CUG4</accession>
<proteinExistence type="predicted"/>
<evidence type="ECO:0000313" key="3">
    <source>
        <dbReference type="Proteomes" id="UP000799537"/>
    </source>
</evidence>
<dbReference type="InterPro" id="IPR012535">
    <property type="entry name" value="Cell_div_Cdc14"/>
</dbReference>
<dbReference type="PANTHER" id="PTHR34065">
    <property type="entry name" value="CELL DIVISION CONTROL PROTEIN 14"/>
    <property type="match status" value="1"/>
</dbReference>
<evidence type="ECO:0008006" key="4">
    <source>
        <dbReference type="Google" id="ProtNLM"/>
    </source>
</evidence>
<reference evidence="2" key="1">
    <citation type="journal article" date="2020" name="Stud. Mycol.">
        <title>101 Dothideomycetes genomes: a test case for predicting lifestyles and emergence of pathogens.</title>
        <authorList>
            <person name="Haridas S."/>
            <person name="Albert R."/>
            <person name="Binder M."/>
            <person name="Bloem J."/>
            <person name="Labutti K."/>
            <person name="Salamov A."/>
            <person name="Andreopoulos B."/>
            <person name="Baker S."/>
            <person name="Barry K."/>
            <person name="Bills G."/>
            <person name="Bluhm B."/>
            <person name="Cannon C."/>
            <person name="Castanera R."/>
            <person name="Culley D."/>
            <person name="Daum C."/>
            <person name="Ezra D."/>
            <person name="Gonzalez J."/>
            <person name="Henrissat B."/>
            <person name="Kuo A."/>
            <person name="Liang C."/>
            <person name="Lipzen A."/>
            <person name="Lutzoni F."/>
            <person name="Magnuson J."/>
            <person name="Mondo S."/>
            <person name="Nolan M."/>
            <person name="Ohm R."/>
            <person name="Pangilinan J."/>
            <person name="Park H.-J."/>
            <person name="Ramirez L."/>
            <person name="Alfaro M."/>
            <person name="Sun H."/>
            <person name="Tritt A."/>
            <person name="Yoshinaga Y."/>
            <person name="Zwiers L.-H."/>
            <person name="Turgeon B."/>
            <person name="Goodwin S."/>
            <person name="Spatafora J."/>
            <person name="Crous P."/>
            <person name="Grigoriev I."/>
        </authorList>
    </citation>
    <scope>NUCLEOTIDE SEQUENCE</scope>
    <source>
        <strain evidence="2">ATCC 36951</strain>
    </source>
</reference>
<dbReference type="OrthoDB" id="5357220at2759"/>
<keyword evidence="3" id="KW-1185">Reference proteome</keyword>
<dbReference type="GeneID" id="54558562"/>
<dbReference type="SUPFAM" id="SSF48371">
    <property type="entry name" value="ARM repeat"/>
    <property type="match status" value="1"/>
</dbReference>
<dbReference type="AlphaFoldDB" id="A0A6A6CUG4"/>
<dbReference type="Pfam" id="PF08045">
    <property type="entry name" value="CDC14"/>
    <property type="match status" value="1"/>
</dbReference>
<protein>
    <recommendedName>
        <fullName evidence="4">Cell division control protein 14</fullName>
    </recommendedName>
</protein>
<gene>
    <name evidence="2" type="ORF">M409DRAFT_20234</name>
</gene>
<dbReference type="Proteomes" id="UP000799537">
    <property type="component" value="Unassembled WGS sequence"/>
</dbReference>
<evidence type="ECO:0000313" key="2">
    <source>
        <dbReference type="EMBL" id="KAF2169820.1"/>
    </source>
</evidence>
<dbReference type="InterPro" id="IPR016024">
    <property type="entry name" value="ARM-type_fold"/>
</dbReference>
<sequence>MESLLSLSFDNISSRDGTKIRKGLRQIEGLLAQVCLSKASSRSPHKRKSSALDGGGRQQGSAKALGELKQDPAFREFFRLQEGFQWNVASRLLSTLECLMGMGNPSDTDLLILAALELLQGVLLLHPPSKCLFSRESYMNLLLDLLDSSNPPKLQSQTLLVLVACLLDCPRNTRTFEAIDGLLTVTSLFKSRSTTKDVKMRSLEFLYFYLMPEAPVAPQISASAPNTAVLQRGQHKYLNAIPGHARTHSGDSMDIDDEDLDTRTQEDKQDLLGQYLSNVDELVADLQESGPFNTAVTA</sequence>
<dbReference type="EMBL" id="ML993587">
    <property type="protein sequence ID" value="KAF2169820.1"/>
    <property type="molecule type" value="Genomic_DNA"/>
</dbReference>
<dbReference type="PANTHER" id="PTHR34065:SF1">
    <property type="entry name" value="CELL DIVISION CONTROL PROTEIN 14"/>
    <property type="match status" value="1"/>
</dbReference>
<dbReference type="RefSeq" id="XP_033670709.1">
    <property type="nucleotide sequence ID" value="XM_033805290.1"/>
</dbReference>
<organism evidence="2 3">
    <name type="scientific">Zasmidium cellare ATCC 36951</name>
    <dbReference type="NCBI Taxonomy" id="1080233"/>
    <lineage>
        <taxon>Eukaryota</taxon>
        <taxon>Fungi</taxon>
        <taxon>Dikarya</taxon>
        <taxon>Ascomycota</taxon>
        <taxon>Pezizomycotina</taxon>
        <taxon>Dothideomycetes</taxon>
        <taxon>Dothideomycetidae</taxon>
        <taxon>Mycosphaerellales</taxon>
        <taxon>Mycosphaerellaceae</taxon>
        <taxon>Zasmidium</taxon>
    </lineage>
</organism>